<dbReference type="AlphaFoldDB" id="A0A672JHC8"/>
<organism evidence="1 2">
    <name type="scientific">Salarias fasciatus</name>
    <name type="common">Jewelled blenny</name>
    <name type="synonym">Blennius fasciatus</name>
    <dbReference type="NCBI Taxonomy" id="181472"/>
    <lineage>
        <taxon>Eukaryota</taxon>
        <taxon>Metazoa</taxon>
        <taxon>Chordata</taxon>
        <taxon>Craniata</taxon>
        <taxon>Vertebrata</taxon>
        <taxon>Euteleostomi</taxon>
        <taxon>Actinopterygii</taxon>
        <taxon>Neopterygii</taxon>
        <taxon>Teleostei</taxon>
        <taxon>Neoteleostei</taxon>
        <taxon>Acanthomorphata</taxon>
        <taxon>Ovalentaria</taxon>
        <taxon>Blenniimorphae</taxon>
        <taxon>Blenniiformes</taxon>
        <taxon>Blennioidei</taxon>
        <taxon>Blenniidae</taxon>
        <taxon>Salariinae</taxon>
        <taxon>Salarias</taxon>
    </lineage>
</organism>
<protein>
    <submittedName>
        <fullName evidence="1">Uncharacterized protein</fullName>
    </submittedName>
</protein>
<evidence type="ECO:0000313" key="2">
    <source>
        <dbReference type="Proteomes" id="UP000472267"/>
    </source>
</evidence>
<accession>A0A672JHC8</accession>
<proteinExistence type="predicted"/>
<keyword evidence="2" id="KW-1185">Reference proteome</keyword>
<sequence length="56" mass="6356">MGKKSDDDDGGLRTESPLCCPGWNFVLEKCLTFSNPNCTQWGVSSSLYPQWHQFPF</sequence>
<dbReference type="Ensembl" id="ENSSFAT00005054296.1">
    <property type="protein sequence ID" value="ENSSFAP00005052634.1"/>
    <property type="gene ID" value="ENSSFAG00005025189.1"/>
</dbReference>
<reference evidence="1" key="2">
    <citation type="submission" date="2025-08" db="UniProtKB">
        <authorList>
            <consortium name="Ensembl"/>
        </authorList>
    </citation>
    <scope>IDENTIFICATION</scope>
</reference>
<dbReference type="InParanoid" id="A0A672JHC8"/>
<name>A0A672JHC8_SALFA</name>
<evidence type="ECO:0000313" key="1">
    <source>
        <dbReference type="Ensembl" id="ENSSFAP00005052634.1"/>
    </source>
</evidence>
<reference evidence="1" key="1">
    <citation type="submission" date="2019-06" db="EMBL/GenBank/DDBJ databases">
        <authorList>
            <consortium name="Wellcome Sanger Institute Data Sharing"/>
        </authorList>
    </citation>
    <scope>NUCLEOTIDE SEQUENCE [LARGE SCALE GENOMIC DNA]</scope>
</reference>
<dbReference type="Proteomes" id="UP000472267">
    <property type="component" value="Chromosome 1"/>
</dbReference>
<reference evidence="1" key="3">
    <citation type="submission" date="2025-09" db="UniProtKB">
        <authorList>
            <consortium name="Ensembl"/>
        </authorList>
    </citation>
    <scope>IDENTIFICATION</scope>
</reference>